<comment type="similarity">
    <text evidence="3">In the N-terminal section; belongs to the glycosyltransferase 51 family.</text>
</comment>
<keyword evidence="9" id="KW-0511">Multifunctional enzyme</keyword>
<feature type="compositionally biased region" description="Basic and acidic residues" evidence="12">
    <location>
        <begin position="862"/>
        <end position="879"/>
    </location>
</feature>
<keyword evidence="8" id="KW-0378">Hydrolase</keyword>
<dbReference type="EMBL" id="JARZHI010000015">
    <property type="protein sequence ID" value="MDI1431583.1"/>
    <property type="molecule type" value="Genomic_DNA"/>
</dbReference>
<dbReference type="NCBIfam" id="TIGR02074">
    <property type="entry name" value="PBP_1a_fam"/>
    <property type="match status" value="1"/>
</dbReference>
<keyword evidence="5" id="KW-0645">Protease</keyword>
<reference evidence="16 17" key="1">
    <citation type="submission" date="2023-04" db="EMBL/GenBank/DDBJ databases">
        <title>The genome sequence of Polyangium sorediatum DSM14670.</title>
        <authorList>
            <person name="Zhang X."/>
        </authorList>
    </citation>
    <scope>NUCLEOTIDE SEQUENCE [LARGE SCALE GENOMIC DNA]</scope>
    <source>
        <strain evidence="16 17">DSM 14670</strain>
    </source>
</reference>
<dbReference type="InterPro" id="IPR036950">
    <property type="entry name" value="PBP_transglycosylase"/>
</dbReference>
<evidence type="ECO:0000256" key="6">
    <source>
        <dbReference type="ARBA" id="ARBA00022676"/>
    </source>
</evidence>
<dbReference type="InterPro" id="IPR001460">
    <property type="entry name" value="PCN-bd_Tpept"/>
</dbReference>
<dbReference type="RefSeq" id="WP_136969047.1">
    <property type="nucleotide sequence ID" value="NZ_JARZHI010000015.1"/>
</dbReference>
<evidence type="ECO:0000256" key="1">
    <source>
        <dbReference type="ARBA" id="ARBA00004752"/>
    </source>
</evidence>
<keyword evidence="13" id="KW-0812">Transmembrane</keyword>
<feature type="transmembrane region" description="Helical" evidence="13">
    <location>
        <begin position="60"/>
        <end position="83"/>
    </location>
</feature>
<evidence type="ECO:0000256" key="2">
    <source>
        <dbReference type="ARBA" id="ARBA00007090"/>
    </source>
</evidence>
<evidence type="ECO:0000313" key="16">
    <source>
        <dbReference type="EMBL" id="MDI1431583.1"/>
    </source>
</evidence>
<evidence type="ECO:0000259" key="15">
    <source>
        <dbReference type="Pfam" id="PF00912"/>
    </source>
</evidence>
<dbReference type="PANTHER" id="PTHR32282">
    <property type="entry name" value="BINDING PROTEIN TRANSPEPTIDASE, PUTATIVE-RELATED"/>
    <property type="match status" value="1"/>
</dbReference>
<feature type="region of interest" description="Disordered" evidence="12">
    <location>
        <begin position="1"/>
        <end position="54"/>
    </location>
</feature>
<keyword evidence="6" id="KW-0328">Glycosyltransferase</keyword>
<feature type="domain" description="Penicillin-binding protein transpeptidase" evidence="14">
    <location>
        <begin position="504"/>
        <end position="736"/>
    </location>
</feature>
<evidence type="ECO:0000256" key="11">
    <source>
        <dbReference type="ARBA" id="ARBA00049902"/>
    </source>
</evidence>
<comment type="pathway">
    <text evidence="1">Cell wall biogenesis; peptidoglycan biosynthesis.</text>
</comment>
<evidence type="ECO:0000256" key="3">
    <source>
        <dbReference type="ARBA" id="ARBA00007739"/>
    </source>
</evidence>
<dbReference type="InterPro" id="IPR012338">
    <property type="entry name" value="Beta-lactam/transpept-like"/>
</dbReference>
<dbReference type="SUPFAM" id="SSF56601">
    <property type="entry name" value="beta-lactamase/transpeptidase-like"/>
    <property type="match status" value="1"/>
</dbReference>
<accession>A0ABT6NTE2</accession>
<feature type="domain" description="Glycosyl transferase family 51" evidence="15">
    <location>
        <begin position="118"/>
        <end position="287"/>
    </location>
</feature>
<feature type="compositionally biased region" description="Basic and acidic residues" evidence="12">
    <location>
        <begin position="35"/>
        <end position="46"/>
    </location>
</feature>
<feature type="compositionally biased region" description="Acidic residues" evidence="12">
    <location>
        <begin position="828"/>
        <end position="850"/>
    </location>
</feature>
<evidence type="ECO:0000256" key="9">
    <source>
        <dbReference type="ARBA" id="ARBA00023268"/>
    </source>
</evidence>
<dbReference type="Gene3D" id="1.10.3810.10">
    <property type="entry name" value="Biosynthetic peptidoglycan transglycosylase-like"/>
    <property type="match status" value="1"/>
</dbReference>
<gene>
    <name evidence="16" type="ORF">QHF89_18965</name>
</gene>
<dbReference type="SUPFAM" id="SSF53955">
    <property type="entry name" value="Lysozyme-like"/>
    <property type="match status" value="1"/>
</dbReference>
<name>A0ABT6NTE2_9BACT</name>
<evidence type="ECO:0000259" key="14">
    <source>
        <dbReference type="Pfam" id="PF00905"/>
    </source>
</evidence>
<dbReference type="InterPro" id="IPR050396">
    <property type="entry name" value="Glycosyltr_51/Transpeptidase"/>
</dbReference>
<evidence type="ECO:0000256" key="8">
    <source>
        <dbReference type="ARBA" id="ARBA00022801"/>
    </source>
</evidence>
<evidence type="ECO:0000256" key="12">
    <source>
        <dbReference type="SAM" id="MobiDB-lite"/>
    </source>
</evidence>
<comment type="similarity">
    <text evidence="2">In the C-terminal section; belongs to the transpeptidase family.</text>
</comment>
<dbReference type="InterPro" id="IPR023346">
    <property type="entry name" value="Lysozyme-like_dom_sf"/>
</dbReference>
<feature type="region of interest" description="Disordered" evidence="12">
    <location>
        <begin position="820"/>
        <end position="879"/>
    </location>
</feature>
<evidence type="ECO:0000256" key="5">
    <source>
        <dbReference type="ARBA" id="ARBA00022670"/>
    </source>
</evidence>
<keyword evidence="17" id="KW-1185">Reference proteome</keyword>
<evidence type="ECO:0000256" key="4">
    <source>
        <dbReference type="ARBA" id="ARBA00022645"/>
    </source>
</evidence>
<organism evidence="16 17">
    <name type="scientific">Polyangium sorediatum</name>
    <dbReference type="NCBI Taxonomy" id="889274"/>
    <lineage>
        <taxon>Bacteria</taxon>
        <taxon>Pseudomonadati</taxon>
        <taxon>Myxococcota</taxon>
        <taxon>Polyangia</taxon>
        <taxon>Polyangiales</taxon>
        <taxon>Polyangiaceae</taxon>
        <taxon>Polyangium</taxon>
    </lineage>
</organism>
<proteinExistence type="inferred from homology"/>
<keyword evidence="7" id="KW-0808">Transferase</keyword>
<keyword evidence="4" id="KW-0121">Carboxypeptidase</keyword>
<comment type="caution">
    <text evidence="16">The sequence shown here is derived from an EMBL/GenBank/DDBJ whole genome shotgun (WGS) entry which is preliminary data.</text>
</comment>
<dbReference type="Proteomes" id="UP001160301">
    <property type="component" value="Unassembled WGS sequence"/>
</dbReference>
<evidence type="ECO:0000256" key="10">
    <source>
        <dbReference type="ARBA" id="ARBA00044770"/>
    </source>
</evidence>
<evidence type="ECO:0000313" key="17">
    <source>
        <dbReference type="Proteomes" id="UP001160301"/>
    </source>
</evidence>
<evidence type="ECO:0000256" key="7">
    <source>
        <dbReference type="ARBA" id="ARBA00022679"/>
    </source>
</evidence>
<comment type="catalytic activity">
    <reaction evidence="11">
        <text>[GlcNAc-(1-&gt;4)-Mur2Ac(oyl-L-Ala-gamma-D-Glu-L-Lys-D-Ala-D-Ala)](n)-di-trans,octa-cis-undecaprenyl diphosphate + beta-D-GlcNAc-(1-&gt;4)-Mur2Ac(oyl-L-Ala-gamma-D-Glu-L-Lys-D-Ala-D-Ala)-di-trans,octa-cis-undecaprenyl diphosphate = [GlcNAc-(1-&gt;4)-Mur2Ac(oyl-L-Ala-gamma-D-Glu-L-Lys-D-Ala-D-Ala)](n+1)-di-trans,octa-cis-undecaprenyl diphosphate + di-trans,octa-cis-undecaprenyl diphosphate + H(+)</text>
        <dbReference type="Rhea" id="RHEA:23708"/>
        <dbReference type="Rhea" id="RHEA-COMP:9602"/>
        <dbReference type="Rhea" id="RHEA-COMP:9603"/>
        <dbReference type="ChEBI" id="CHEBI:15378"/>
        <dbReference type="ChEBI" id="CHEBI:58405"/>
        <dbReference type="ChEBI" id="CHEBI:60033"/>
        <dbReference type="ChEBI" id="CHEBI:78435"/>
        <dbReference type="EC" id="2.4.99.28"/>
    </reaction>
</comment>
<protein>
    <recommendedName>
        <fullName evidence="10">peptidoglycan glycosyltransferase</fullName>
        <ecNumber evidence="10">2.4.99.28</ecNumber>
    </recommendedName>
</protein>
<dbReference type="Pfam" id="PF00905">
    <property type="entry name" value="Transpeptidase"/>
    <property type="match status" value="1"/>
</dbReference>
<dbReference type="Pfam" id="PF00912">
    <property type="entry name" value="Transgly"/>
    <property type="match status" value="1"/>
</dbReference>
<dbReference type="EC" id="2.4.99.28" evidence="10"/>
<dbReference type="Gene3D" id="3.40.710.10">
    <property type="entry name" value="DD-peptidase/beta-lactamase superfamily"/>
    <property type="match status" value="2"/>
</dbReference>
<dbReference type="PANTHER" id="PTHR32282:SF33">
    <property type="entry name" value="PEPTIDOGLYCAN GLYCOSYLTRANSFERASE"/>
    <property type="match status" value="1"/>
</dbReference>
<evidence type="ECO:0000256" key="13">
    <source>
        <dbReference type="SAM" id="Phobius"/>
    </source>
</evidence>
<feature type="compositionally biased region" description="Polar residues" evidence="12">
    <location>
        <begin position="9"/>
        <end position="34"/>
    </location>
</feature>
<sequence length="879" mass="95002">MPADRPSEEQNGSDARKSAPSTPNEVKSAPSTPNETKDTSDDEREKRRAARRRKRTIQRWVRRAGITIVLLAAAAMLGVALTIRHYEADLPSTEELKSYRPPQVTRVMARDGQVVLGELFVERRTIVDVEAMPDRVRYAVLAAEDASFYEHKGLDYPGMLRALYKNLRGASARQGASTITQQVVKNVLLTSERTFDRKMKEVILARRIEQELTKNEILGLYLNHIYFGHGRYGIEEACRYYFGKSIRDATLAQAALLAGIVKGPSIYSPRVSLERAKKRREYVLGQMLAKGFASAEEVERARAEEVNLAPAQEEMRELAPEVVEEAKRTLRALVGPDADRGGYTITTTIDPTMQSKARGAVRTSLDGYLKRHNMLAPLAPGKREPPAFEGAPKPSGHRVYAGVVTGHDDTKGLLFVRIGALAGAVDLRGKSRYNPKDLLPSQFAKVGKVVRVSLVDPKEAAASAADPRQGAPEPGTEEPALEPAPKEKAQPAGLRLELGPQSALVAIDVASREIVALVGGYEGVRGGLDRTLSRRQPGSTFKAFVYAYGIHTRKFTPATLLETNPAALKGYQPNNYDESEGKTPARLREALAHSVNVAAVWSIQELGAAHVMAFAQDLGIESKLGADLSLALGAYEVTPREMAAAYAAFAAGGEYKKPRLITRITGPNGVDIPLGSEPEPEPKRMLTEDEAFLVNSLLRTVVERGTATRAKALDRWVAGKTGTSNQSKDAWFVGYSMDIACAVWTGFDDAAPLGAGETGAVASLPAFVDFMREAHAGKPKRAPTEPAGLEHKRIDPETGLLAYEGQENAIDEVFLRDTAPDAGVDAAPDGEADAETDEAGATDEGAEAGAEEPLPVIPVPTLKHEGPPGEGEGDHAKEP</sequence>
<dbReference type="InterPro" id="IPR001264">
    <property type="entry name" value="Glyco_trans_51"/>
</dbReference>
<keyword evidence="13" id="KW-0472">Membrane</keyword>
<keyword evidence="13" id="KW-1133">Transmembrane helix</keyword>
<feature type="region of interest" description="Disordered" evidence="12">
    <location>
        <begin position="460"/>
        <end position="491"/>
    </location>
</feature>